<feature type="active site" description="Proton donor/acceptor" evidence="6">
    <location>
        <position position="707"/>
    </location>
</feature>
<protein>
    <submittedName>
        <fullName evidence="10">Tyrosyl-DNA phosphodiesterase-domain-containing protein</fullName>
    </submittedName>
</protein>
<feature type="region of interest" description="Disordered" evidence="9">
    <location>
        <begin position="337"/>
        <end position="378"/>
    </location>
</feature>
<feature type="site" description="Interaction with DNA" evidence="8">
    <location>
        <position position="735"/>
    </location>
</feature>
<dbReference type="SUPFAM" id="SSF56024">
    <property type="entry name" value="Phospholipase D/nuclease"/>
    <property type="match status" value="2"/>
</dbReference>
<feature type="binding site" evidence="7">
    <location>
        <position position="709"/>
    </location>
    <ligand>
        <name>substrate</name>
    </ligand>
</feature>
<evidence type="ECO:0000256" key="9">
    <source>
        <dbReference type="SAM" id="MobiDB-lite"/>
    </source>
</evidence>
<evidence type="ECO:0000256" key="8">
    <source>
        <dbReference type="PIRSR" id="PIRSR610347-3"/>
    </source>
</evidence>
<dbReference type="AlphaFoldDB" id="A0A6A5ZV62"/>
<dbReference type="InterPro" id="IPR003903">
    <property type="entry name" value="UIM_dom"/>
</dbReference>
<feature type="binding site" evidence="7">
    <location>
        <position position="476"/>
    </location>
    <ligand>
        <name>substrate</name>
    </ligand>
</feature>
<reference evidence="10" key="1">
    <citation type="journal article" date="2020" name="Stud. Mycol.">
        <title>101 Dothideomycetes genomes: a test case for predicting lifestyles and emergence of pathogens.</title>
        <authorList>
            <person name="Haridas S."/>
            <person name="Albert R."/>
            <person name="Binder M."/>
            <person name="Bloem J."/>
            <person name="Labutti K."/>
            <person name="Salamov A."/>
            <person name="Andreopoulos B."/>
            <person name="Baker S."/>
            <person name="Barry K."/>
            <person name="Bills G."/>
            <person name="Bluhm B."/>
            <person name="Cannon C."/>
            <person name="Castanera R."/>
            <person name="Culley D."/>
            <person name="Daum C."/>
            <person name="Ezra D."/>
            <person name="Gonzalez J."/>
            <person name="Henrissat B."/>
            <person name="Kuo A."/>
            <person name="Liang C."/>
            <person name="Lipzen A."/>
            <person name="Lutzoni F."/>
            <person name="Magnuson J."/>
            <person name="Mondo S."/>
            <person name="Nolan M."/>
            <person name="Ohm R."/>
            <person name="Pangilinan J."/>
            <person name="Park H.-J."/>
            <person name="Ramirez L."/>
            <person name="Alfaro M."/>
            <person name="Sun H."/>
            <person name="Tritt A."/>
            <person name="Yoshinaga Y."/>
            <person name="Zwiers L.-H."/>
            <person name="Turgeon B."/>
            <person name="Goodwin S."/>
            <person name="Spatafora J."/>
            <person name="Crous P."/>
            <person name="Grigoriev I."/>
        </authorList>
    </citation>
    <scope>NUCLEOTIDE SEQUENCE</scope>
    <source>
        <strain evidence="10">CBS 627.86</strain>
    </source>
</reference>
<evidence type="ECO:0000256" key="6">
    <source>
        <dbReference type="PIRSR" id="PIRSR610347-1"/>
    </source>
</evidence>
<proteinExistence type="inferred from homology"/>
<dbReference type="GO" id="GO:0006281">
    <property type="term" value="P:DNA repair"/>
    <property type="evidence" value="ECO:0007669"/>
    <property type="project" value="InterPro"/>
</dbReference>
<dbReference type="Pfam" id="PF06087">
    <property type="entry name" value="Tyr-DNA_phospho"/>
    <property type="match status" value="1"/>
</dbReference>
<feature type="compositionally biased region" description="Low complexity" evidence="9">
    <location>
        <begin position="301"/>
        <end position="318"/>
    </location>
</feature>
<dbReference type="GO" id="GO:0017005">
    <property type="term" value="F:3'-tyrosyl-DNA phosphodiesterase activity"/>
    <property type="evidence" value="ECO:0007669"/>
    <property type="project" value="TreeGrafter"/>
</dbReference>
<dbReference type="Gene3D" id="3.30.870.10">
    <property type="entry name" value="Endonuclease Chain A"/>
    <property type="match status" value="2"/>
</dbReference>
<evidence type="ECO:0000256" key="1">
    <source>
        <dbReference type="ARBA" id="ARBA00004141"/>
    </source>
</evidence>
<evidence type="ECO:0000256" key="7">
    <source>
        <dbReference type="PIRSR" id="PIRSR610347-2"/>
    </source>
</evidence>
<feature type="active site" description="Nucleophile" evidence="6">
    <location>
        <position position="474"/>
    </location>
</feature>
<dbReference type="PANTHER" id="PTHR12415:SF4">
    <property type="entry name" value="TYROSYL-DNA PHOSPHODIESTERASE DOMAIN-CONTAINING PROTEIN"/>
    <property type="match status" value="1"/>
</dbReference>
<feature type="region of interest" description="Disordered" evidence="9">
    <location>
        <begin position="271"/>
        <end position="320"/>
    </location>
</feature>
<evidence type="ECO:0000313" key="11">
    <source>
        <dbReference type="Proteomes" id="UP000799770"/>
    </source>
</evidence>
<dbReference type="OrthoDB" id="47785at2759"/>
<dbReference type="PROSITE" id="PS50330">
    <property type="entry name" value="UIM"/>
    <property type="match status" value="2"/>
</dbReference>
<keyword evidence="5" id="KW-0472">Membrane</keyword>
<organism evidence="10 11">
    <name type="scientific">Lophiotrema nucula</name>
    <dbReference type="NCBI Taxonomy" id="690887"/>
    <lineage>
        <taxon>Eukaryota</taxon>
        <taxon>Fungi</taxon>
        <taxon>Dikarya</taxon>
        <taxon>Ascomycota</taxon>
        <taxon>Pezizomycotina</taxon>
        <taxon>Dothideomycetes</taxon>
        <taxon>Pleosporomycetidae</taxon>
        <taxon>Pleosporales</taxon>
        <taxon>Lophiotremataceae</taxon>
        <taxon>Lophiotrema</taxon>
    </lineage>
</organism>
<feature type="compositionally biased region" description="Basic and acidic residues" evidence="9">
    <location>
        <begin position="271"/>
        <end position="283"/>
    </location>
</feature>
<evidence type="ECO:0000256" key="3">
    <source>
        <dbReference type="ARBA" id="ARBA00022692"/>
    </source>
</evidence>
<comment type="subcellular location">
    <subcellularLocation>
        <location evidence="1">Membrane</location>
        <topology evidence="1">Multi-pass membrane protein</topology>
    </subcellularLocation>
</comment>
<feature type="compositionally biased region" description="Polar residues" evidence="9">
    <location>
        <begin position="353"/>
        <end position="362"/>
    </location>
</feature>
<dbReference type="PANTHER" id="PTHR12415">
    <property type="entry name" value="TYROSYL-DNA PHOSPHODIESTERASE 1"/>
    <property type="match status" value="1"/>
</dbReference>
<keyword evidence="4" id="KW-1133">Transmembrane helix</keyword>
<dbReference type="GO" id="GO:0003690">
    <property type="term" value="F:double-stranded DNA binding"/>
    <property type="evidence" value="ECO:0007669"/>
    <property type="project" value="TreeGrafter"/>
</dbReference>
<gene>
    <name evidence="10" type="ORF">BDV96DRAFT_608867</name>
</gene>
<dbReference type="GO" id="GO:0003697">
    <property type="term" value="F:single-stranded DNA binding"/>
    <property type="evidence" value="ECO:0007669"/>
    <property type="project" value="TreeGrafter"/>
</dbReference>
<dbReference type="GO" id="GO:0016829">
    <property type="term" value="F:lyase activity"/>
    <property type="evidence" value="ECO:0007669"/>
    <property type="project" value="InterPro"/>
</dbReference>
<keyword evidence="11" id="KW-1185">Reference proteome</keyword>
<sequence length="812" mass="90133">MSLFALTFNFGWEIVIEIYVADALPEQIVYGTWMALDLGLVYTMLKHGEGEWKHAPAVGRNLGKIFTVCLLWCCWMVWAFCDWWLDESNPVNSKPGKVYKGIEGQSDTTEMAYWSALVIQVVLSVMLLAQLIVRGHSGGASYSIWAARFNGSLWGLNAYTGYCYYAWPEAHECFVSPVSICLMVSWVMADLAYVIVLRQVKRAEVEVPGGGKASRAHQKASNRLGMASSDDDEDLQRALAMSMEGSQEQPVSLDSDDEDDDLRQAIALSLKETHVANDEDRMSNKKPPIPHVECAFPSPPATQNAAQSQPAASSTTTSGIFGLDRKAMEAERLARIARLGKRKRSTSPERPSKSATKPNSQPAALETESSRAAPSPLQYPRGAIKRTWAVKHPRQNDIKIEEVLQASTLKLAVLSAYDLDAHWLFTKFDPKVVKQVWIGSHKDKATQDQWRAEAASCGIKMHFPPMDGQIQISHGKLMLLIHDTHMRIVVSTANTQREDWGETDPDPRSGAMYQAACLENSVFLIDLPRRPNGELGKREDLTFFGQGLLQYLEALKLSDYGILKFDFSNTKHIAFVHSIAGVHTGKSREVTGLPGLSTALRALNLDEANQLELDYASASLGALKEGFLKHVYTAACSNPDLPYDKVPSDFLDRLRIYFPTHETVINSSGSKDCGGTITLNRAYYNAATFPKKILRQYNSIREGVLSHNKLLFARGHRTKEQTPFAWAYVGSANLSESAWGLQKTPKKGEKLEKVTLRNYECGVLIGVPTESIDKLELGTGAIPPMDVFQGALTLPFEYPGKTFEGKQPWLCE</sequence>
<dbReference type="EMBL" id="ML977310">
    <property type="protein sequence ID" value="KAF2123186.1"/>
    <property type="molecule type" value="Genomic_DNA"/>
</dbReference>
<feature type="region of interest" description="Disordered" evidence="9">
    <location>
        <begin position="208"/>
        <end position="231"/>
    </location>
</feature>
<keyword evidence="3" id="KW-0812">Transmembrane</keyword>
<evidence type="ECO:0000256" key="4">
    <source>
        <dbReference type="ARBA" id="ARBA00022989"/>
    </source>
</evidence>
<dbReference type="Pfam" id="PF25129">
    <property type="entry name" value="Pyr4-TMTC"/>
    <property type="match status" value="1"/>
</dbReference>
<evidence type="ECO:0000256" key="5">
    <source>
        <dbReference type="ARBA" id="ARBA00023136"/>
    </source>
</evidence>
<comment type="similarity">
    <text evidence="2">Belongs to the paxB family.</text>
</comment>
<dbReference type="InterPro" id="IPR039020">
    <property type="entry name" value="PaxB-like"/>
</dbReference>
<dbReference type="GO" id="GO:0016020">
    <property type="term" value="C:membrane"/>
    <property type="evidence" value="ECO:0007669"/>
    <property type="project" value="UniProtKB-SubCell"/>
</dbReference>
<evidence type="ECO:0000313" key="10">
    <source>
        <dbReference type="EMBL" id="KAF2123186.1"/>
    </source>
</evidence>
<dbReference type="Proteomes" id="UP000799770">
    <property type="component" value="Unassembled WGS sequence"/>
</dbReference>
<dbReference type="GO" id="GO:0005634">
    <property type="term" value="C:nucleus"/>
    <property type="evidence" value="ECO:0007669"/>
    <property type="project" value="InterPro"/>
</dbReference>
<dbReference type="SMART" id="SM00726">
    <property type="entry name" value="UIM"/>
    <property type="match status" value="2"/>
</dbReference>
<evidence type="ECO:0000256" key="2">
    <source>
        <dbReference type="ARBA" id="ARBA00006757"/>
    </source>
</evidence>
<name>A0A6A5ZV62_9PLEO</name>
<dbReference type="CDD" id="cd09122">
    <property type="entry name" value="PLDc_Tdp1_1"/>
    <property type="match status" value="1"/>
</dbReference>
<dbReference type="InterPro" id="IPR010347">
    <property type="entry name" value="Tdp1"/>
</dbReference>
<accession>A0A6A5ZV62</accession>
<dbReference type="Pfam" id="PF02809">
    <property type="entry name" value="UIM"/>
    <property type="match status" value="2"/>
</dbReference>